<dbReference type="GeneID" id="94550433"/>
<sequence>MQLSPTIFRKTISSRKLIYALWSLAALVVAITKAAPHRHNNYIIFRSSFYHFSSFQPLYLSYPSEHHDRFLYGPVFPILFAPFALLPDFIGMFLWLCLSVAGCLWAVRMLPTTEKKKITILWIAFLDLYTALCMQQLNVLIGACILLSFIMVEKKREWAAALFIALGTLTKIYGIVGLVFFPFAAKKGRYLAWLFLWFGIIGFLPILLGGGSYVFEQYSSWIDCLGGKNTENFFSLSQNVSLLGIVRKVSGSTEYSDLLLLLPGIVLFALPFIRFRQYRSTTFRMNILASTLLFTILFSTGSESSTYIIALLGVGIWFAHPARGKVNWLDIALLVGTLLLSSLSPTDLFPAAIRKNVIQPFAMKALFPSFIWIKICIDLLRTNFVSTETNTQRTQTNDSN</sequence>
<evidence type="ECO:0000256" key="7">
    <source>
        <dbReference type="ARBA" id="ARBA00024033"/>
    </source>
</evidence>
<dbReference type="RefSeq" id="WP_116678986.1">
    <property type="nucleotide sequence ID" value="NZ_QEKY01000005.1"/>
</dbReference>
<dbReference type="GO" id="GO:0005886">
    <property type="term" value="C:plasma membrane"/>
    <property type="evidence" value="ECO:0007669"/>
    <property type="project" value="UniProtKB-SubCell"/>
</dbReference>
<evidence type="ECO:0000256" key="6">
    <source>
        <dbReference type="ARBA" id="ARBA00023136"/>
    </source>
</evidence>
<keyword evidence="5 8" id="KW-1133">Transmembrane helix</keyword>
<dbReference type="InterPro" id="IPR018584">
    <property type="entry name" value="GT87"/>
</dbReference>
<keyword evidence="6 8" id="KW-0472">Membrane</keyword>
<protein>
    <submittedName>
        <fullName evidence="9">Uncharacterized protein DUF2029</fullName>
    </submittedName>
</protein>
<feature type="transmembrane region" description="Helical" evidence="8">
    <location>
        <begin position="89"/>
        <end position="107"/>
    </location>
</feature>
<feature type="transmembrane region" description="Helical" evidence="8">
    <location>
        <begin position="158"/>
        <end position="183"/>
    </location>
</feature>
<evidence type="ECO:0000256" key="3">
    <source>
        <dbReference type="ARBA" id="ARBA00022679"/>
    </source>
</evidence>
<reference evidence="9 10" key="1">
    <citation type="submission" date="2018-04" db="EMBL/GenBank/DDBJ databases">
        <title>Genomic Encyclopedia of Type Strains, Phase IV (KMG-IV): sequencing the most valuable type-strain genomes for metagenomic binning, comparative biology and taxonomic classification.</title>
        <authorList>
            <person name="Goeker M."/>
        </authorList>
    </citation>
    <scope>NUCLEOTIDE SEQUENCE [LARGE SCALE GENOMIC DNA]</scope>
    <source>
        <strain evidence="9 10">DSM 28520</strain>
    </source>
</reference>
<keyword evidence="10" id="KW-1185">Reference proteome</keyword>
<name>A0A2U1FJ22_9PORP</name>
<evidence type="ECO:0000313" key="9">
    <source>
        <dbReference type="EMBL" id="PVZ12178.1"/>
    </source>
</evidence>
<accession>A0A2U1FJ22</accession>
<dbReference type="GO" id="GO:0016758">
    <property type="term" value="F:hexosyltransferase activity"/>
    <property type="evidence" value="ECO:0007669"/>
    <property type="project" value="InterPro"/>
</dbReference>
<evidence type="ECO:0000256" key="4">
    <source>
        <dbReference type="ARBA" id="ARBA00022692"/>
    </source>
</evidence>
<feature type="transmembrane region" description="Helical" evidence="8">
    <location>
        <begin position="190"/>
        <end position="215"/>
    </location>
</feature>
<feature type="transmembrane region" description="Helical" evidence="8">
    <location>
        <begin position="258"/>
        <end position="275"/>
    </location>
</feature>
<feature type="transmembrane region" description="Helical" evidence="8">
    <location>
        <begin position="119"/>
        <end position="152"/>
    </location>
</feature>
<dbReference type="Pfam" id="PF09594">
    <property type="entry name" value="GT87"/>
    <property type="match status" value="1"/>
</dbReference>
<dbReference type="EMBL" id="QEKY01000005">
    <property type="protein sequence ID" value="PVZ12178.1"/>
    <property type="molecule type" value="Genomic_DNA"/>
</dbReference>
<gene>
    <name evidence="9" type="ORF">C7382_10565</name>
</gene>
<keyword evidence="2" id="KW-1003">Cell membrane</keyword>
<dbReference type="Proteomes" id="UP000245462">
    <property type="component" value="Unassembled WGS sequence"/>
</dbReference>
<dbReference type="AlphaFoldDB" id="A0A2U1FJ22"/>
<keyword evidence="3" id="KW-0808">Transferase</keyword>
<evidence type="ECO:0000256" key="2">
    <source>
        <dbReference type="ARBA" id="ARBA00022475"/>
    </source>
</evidence>
<comment type="subcellular location">
    <subcellularLocation>
        <location evidence="1">Cell membrane</location>
        <topology evidence="1">Multi-pass membrane protein</topology>
    </subcellularLocation>
</comment>
<comment type="similarity">
    <text evidence="7">Belongs to the glycosyltransferase 87 family.</text>
</comment>
<feature type="transmembrane region" description="Helical" evidence="8">
    <location>
        <begin position="331"/>
        <end position="353"/>
    </location>
</feature>
<organism evidence="9 10">
    <name type="scientific">Porphyromonas loveana</name>
    <dbReference type="NCBI Taxonomy" id="1884669"/>
    <lineage>
        <taxon>Bacteria</taxon>
        <taxon>Pseudomonadati</taxon>
        <taxon>Bacteroidota</taxon>
        <taxon>Bacteroidia</taxon>
        <taxon>Bacteroidales</taxon>
        <taxon>Porphyromonadaceae</taxon>
        <taxon>Porphyromonas</taxon>
    </lineage>
</organism>
<feature type="transmembrane region" description="Helical" evidence="8">
    <location>
        <begin position="287"/>
        <end position="319"/>
    </location>
</feature>
<proteinExistence type="inferred from homology"/>
<evidence type="ECO:0000256" key="1">
    <source>
        <dbReference type="ARBA" id="ARBA00004651"/>
    </source>
</evidence>
<evidence type="ECO:0000256" key="5">
    <source>
        <dbReference type="ARBA" id="ARBA00022989"/>
    </source>
</evidence>
<keyword evidence="4 8" id="KW-0812">Transmembrane</keyword>
<evidence type="ECO:0000313" key="10">
    <source>
        <dbReference type="Proteomes" id="UP000245462"/>
    </source>
</evidence>
<comment type="caution">
    <text evidence="9">The sequence shown here is derived from an EMBL/GenBank/DDBJ whole genome shotgun (WGS) entry which is preliminary data.</text>
</comment>
<dbReference type="OrthoDB" id="1070018at2"/>
<evidence type="ECO:0000256" key="8">
    <source>
        <dbReference type="SAM" id="Phobius"/>
    </source>
</evidence>